<comment type="caution">
    <text evidence="5">The sequence shown here is derived from an EMBL/GenBank/DDBJ whole genome shotgun (WGS) entry which is preliminary data.</text>
</comment>
<dbReference type="SUPFAM" id="SSF50891">
    <property type="entry name" value="Cyclophilin-like"/>
    <property type="match status" value="1"/>
</dbReference>
<keyword evidence="3" id="KW-0067">ATP-binding</keyword>
<dbReference type="SMART" id="SM00797">
    <property type="entry name" value="AHS2"/>
    <property type="match status" value="1"/>
</dbReference>
<keyword evidence="1" id="KW-0547">Nucleotide-binding</keyword>
<evidence type="ECO:0000259" key="4">
    <source>
        <dbReference type="SMART" id="SM00797"/>
    </source>
</evidence>
<evidence type="ECO:0000256" key="1">
    <source>
        <dbReference type="ARBA" id="ARBA00022741"/>
    </source>
</evidence>
<dbReference type="InterPro" id="IPR052708">
    <property type="entry name" value="PxpC"/>
</dbReference>
<dbReference type="Gene3D" id="2.40.100.10">
    <property type="entry name" value="Cyclophilin-like"/>
    <property type="match status" value="1"/>
</dbReference>
<keyword evidence="2" id="KW-0378">Hydrolase</keyword>
<sequence length="344" mass="37911">MPNLSVVQPGLQTTVQDLGRITHQIDGFPTSGSMDQAAHRLANLLVDNPGKTAVLEFALVGPTLVFRTETFIALTGGQFSPSLNGKPIPQNQAIRIQKNDRLTIGAVETGRYGYLAIKGGIQVPPVMGSRSTTLRIGIGGFHGRALAAGDQLPITTQNVLSAYAHRQVSQQFLKHFCDPLLMLQSPLTIRILKGPQWHLFSTQDHQRLQHQQYRLTADVDRMGYRLAGKPLVTQLKSLLSEATVFGGIQLTTDGQPIVLLADRQTTGGYPVIATVLTADIGKLVQCQPHQLIQFQLTDLQTAQAELHRQTELLQRLKVSFIDQRYQNPIGINRAAAQRIRRLFP</sequence>
<organism evidence="5 6">
    <name type="scientific">Lentilactobacillus fungorum</name>
    <dbReference type="NCBI Taxonomy" id="2201250"/>
    <lineage>
        <taxon>Bacteria</taxon>
        <taxon>Bacillati</taxon>
        <taxon>Bacillota</taxon>
        <taxon>Bacilli</taxon>
        <taxon>Lactobacillales</taxon>
        <taxon>Lactobacillaceae</taxon>
        <taxon>Lentilactobacillus</taxon>
    </lineage>
</organism>
<accession>A0ABQ3VYK3</accession>
<evidence type="ECO:0000313" key="5">
    <source>
        <dbReference type="EMBL" id="GHP13424.1"/>
    </source>
</evidence>
<dbReference type="PANTHER" id="PTHR43309">
    <property type="entry name" value="5-OXOPROLINASE SUBUNIT C"/>
    <property type="match status" value="1"/>
</dbReference>
<protein>
    <submittedName>
        <fullName evidence="5">Urea carboxylase</fullName>
    </submittedName>
</protein>
<dbReference type="InterPro" id="IPR003778">
    <property type="entry name" value="CT_A_B"/>
</dbReference>
<keyword evidence="6" id="KW-1185">Reference proteome</keyword>
<evidence type="ECO:0000256" key="3">
    <source>
        <dbReference type="ARBA" id="ARBA00022840"/>
    </source>
</evidence>
<dbReference type="NCBIfam" id="TIGR00724">
    <property type="entry name" value="urea_amlyse_rel"/>
    <property type="match status" value="1"/>
</dbReference>
<dbReference type="Pfam" id="PF02626">
    <property type="entry name" value="CT_A_B"/>
    <property type="match status" value="1"/>
</dbReference>
<dbReference type="Proteomes" id="UP000604765">
    <property type="component" value="Unassembled WGS sequence"/>
</dbReference>
<name>A0ABQ3VYK3_9LACO</name>
<reference evidence="5 6" key="1">
    <citation type="journal article" date="2021" name="Int. J. Syst. Evol. Microbiol.">
        <title>Lentilactobacillus fungorum sp. nov., isolated from spent mushroom substrates.</title>
        <authorList>
            <person name="Tohno M."/>
            <person name="Tanizawa Y."/>
            <person name="Kojima Y."/>
            <person name="Sakamoto M."/>
            <person name="Ohkuma M."/>
            <person name="Kobayashi H."/>
        </authorList>
    </citation>
    <scope>NUCLEOTIDE SEQUENCE [LARGE SCALE GENOMIC DNA]</scope>
    <source>
        <strain evidence="5 6">YK48G</strain>
    </source>
</reference>
<evidence type="ECO:0000313" key="6">
    <source>
        <dbReference type="Proteomes" id="UP000604765"/>
    </source>
</evidence>
<dbReference type="EMBL" id="BNJR01000008">
    <property type="protein sequence ID" value="GHP13424.1"/>
    <property type="molecule type" value="Genomic_DNA"/>
</dbReference>
<dbReference type="RefSeq" id="WP_203629469.1">
    <property type="nucleotide sequence ID" value="NZ_BNJR01000008.1"/>
</dbReference>
<evidence type="ECO:0000256" key="2">
    <source>
        <dbReference type="ARBA" id="ARBA00022801"/>
    </source>
</evidence>
<feature type="domain" description="Carboxyltransferase" evidence="4">
    <location>
        <begin position="25"/>
        <end position="313"/>
    </location>
</feature>
<gene>
    <name evidence="5" type="ORF">YK48G_08490</name>
</gene>
<dbReference type="PANTHER" id="PTHR43309:SF5">
    <property type="entry name" value="5-OXOPROLINASE SUBUNIT C"/>
    <property type="match status" value="1"/>
</dbReference>
<proteinExistence type="predicted"/>
<dbReference type="InterPro" id="IPR029000">
    <property type="entry name" value="Cyclophilin-like_dom_sf"/>
</dbReference>